<gene>
    <name evidence="1" type="ORF">OCBIM_22031115mg</name>
</gene>
<sequence length="112" mass="13079">MDKNEDEMIRSLFDFYNYLQRMQYTRADQLTIASQAPITNPALRTNRVTKSNSSVAWENESIPKQIRKAIMRTGERLRSFVSRFTSRSTSITNLEAHSARGFQRETMKVKRA</sequence>
<accession>A0A0L8I6Y9</accession>
<dbReference type="EMBL" id="KQ416385">
    <property type="protein sequence ID" value="KOF97154.1"/>
    <property type="molecule type" value="Genomic_DNA"/>
</dbReference>
<dbReference type="AlphaFoldDB" id="A0A0L8I6Y9"/>
<name>A0A0L8I6Y9_OCTBM</name>
<reference evidence="1" key="1">
    <citation type="submission" date="2015-07" db="EMBL/GenBank/DDBJ databases">
        <title>MeaNS - Measles Nucleotide Surveillance Program.</title>
        <authorList>
            <person name="Tran T."/>
            <person name="Druce J."/>
        </authorList>
    </citation>
    <scope>NUCLEOTIDE SEQUENCE</scope>
    <source>
        <strain evidence="1">UCB-OBI-ISO-001</strain>
        <tissue evidence="1">Gonad</tissue>
    </source>
</reference>
<proteinExistence type="predicted"/>
<evidence type="ECO:0000313" key="1">
    <source>
        <dbReference type="EMBL" id="KOF97154.1"/>
    </source>
</evidence>
<protein>
    <submittedName>
        <fullName evidence="1">Uncharacterized protein</fullName>
    </submittedName>
</protein>
<organism evidence="1">
    <name type="scientific">Octopus bimaculoides</name>
    <name type="common">California two-spotted octopus</name>
    <dbReference type="NCBI Taxonomy" id="37653"/>
    <lineage>
        <taxon>Eukaryota</taxon>
        <taxon>Metazoa</taxon>
        <taxon>Spiralia</taxon>
        <taxon>Lophotrochozoa</taxon>
        <taxon>Mollusca</taxon>
        <taxon>Cephalopoda</taxon>
        <taxon>Coleoidea</taxon>
        <taxon>Octopodiformes</taxon>
        <taxon>Octopoda</taxon>
        <taxon>Incirrata</taxon>
        <taxon>Octopodidae</taxon>
        <taxon>Octopus</taxon>
    </lineage>
</organism>